<organism evidence="2 3">
    <name type="scientific">Arachis hypogaea</name>
    <name type="common">Peanut</name>
    <dbReference type="NCBI Taxonomy" id="3818"/>
    <lineage>
        <taxon>Eukaryota</taxon>
        <taxon>Viridiplantae</taxon>
        <taxon>Streptophyta</taxon>
        <taxon>Embryophyta</taxon>
        <taxon>Tracheophyta</taxon>
        <taxon>Spermatophyta</taxon>
        <taxon>Magnoliopsida</taxon>
        <taxon>eudicotyledons</taxon>
        <taxon>Gunneridae</taxon>
        <taxon>Pentapetalae</taxon>
        <taxon>rosids</taxon>
        <taxon>fabids</taxon>
        <taxon>Fabales</taxon>
        <taxon>Fabaceae</taxon>
        <taxon>Papilionoideae</taxon>
        <taxon>50 kb inversion clade</taxon>
        <taxon>dalbergioids sensu lato</taxon>
        <taxon>Dalbergieae</taxon>
        <taxon>Pterocarpus clade</taxon>
        <taxon>Arachis</taxon>
    </lineage>
</organism>
<dbReference type="Proteomes" id="UP000289738">
    <property type="component" value="Chromosome B06"/>
</dbReference>
<dbReference type="AlphaFoldDB" id="A0A444YRV6"/>
<gene>
    <name evidence="2" type="ORF">Ahy_B06g084424</name>
</gene>
<proteinExistence type="predicted"/>
<comment type="caution">
    <text evidence="2">The sequence shown here is derived from an EMBL/GenBank/DDBJ whole genome shotgun (WGS) entry which is preliminary data.</text>
</comment>
<accession>A0A444YRV6</accession>
<protein>
    <submittedName>
        <fullName evidence="2">Uncharacterized protein</fullName>
    </submittedName>
</protein>
<evidence type="ECO:0000256" key="1">
    <source>
        <dbReference type="SAM" id="MobiDB-lite"/>
    </source>
</evidence>
<evidence type="ECO:0000313" key="2">
    <source>
        <dbReference type="EMBL" id="RYR04650.1"/>
    </source>
</evidence>
<reference evidence="2 3" key="1">
    <citation type="submission" date="2019-01" db="EMBL/GenBank/DDBJ databases">
        <title>Sequencing of cultivated peanut Arachis hypogaea provides insights into genome evolution and oil improvement.</title>
        <authorList>
            <person name="Chen X."/>
        </authorList>
    </citation>
    <scope>NUCLEOTIDE SEQUENCE [LARGE SCALE GENOMIC DNA]</scope>
    <source>
        <strain evidence="3">cv. Fuhuasheng</strain>
        <tissue evidence="2">Leaves</tissue>
    </source>
</reference>
<dbReference type="EMBL" id="SDMP01000016">
    <property type="protein sequence ID" value="RYR04650.1"/>
    <property type="molecule type" value="Genomic_DNA"/>
</dbReference>
<sequence>MSVALHLILNYKSLRFEKKLVLNLWICEFFNEQISQPSRTATAAMRRSTDKAIETRSTFRCLPSGTQKSGRRGIFPDRDGARTTVECVTALLKNNSNRAKKLQWHGNWKKKHSLICNCPPEPKKQASEGSSPRKTKLKPPLNVAAHSSFWEHDAPSFDLGISPPTSQLTSPASQPMVTQFEILAEAVIDAGVAVALKFADATSAESSFTAAEVYKTPEKEKEIMEELMEKCYHWITHVKETKDSTNEYDAIFVLNHEANFEGLRHHFLSLMPEQHVESTVVNAHCMILNDIKYPRFQEEIYCVPTDIVMFMLKNYGENHIDPKTNKTYRIDVDQYAHYCRINNLPDEDLHWGKTLNRGQRGRRSRVYRAEWSTYKLGSFIM</sequence>
<name>A0A444YRV6_ARAHY</name>
<feature type="region of interest" description="Disordered" evidence="1">
    <location>
        <begin position="119"/>
        <end position="138"/>
    </location>
</feature>
<evidence type="ECO:0000313" key="3">
    <source>
        <dbReference type="Proteomes" id="UP000289738"/>
    </source>
</evidence>
<keyword evidence="3" id="KW-1185">Reference proteome</keyword>